<dbReference type="EMBL" id="UGNP01000001">
    <property type="protein sequence ID" value="STX08448.1"/>
    <property type="molecule type" value="Genomic_DNA"/>
</dbReference>
<dbReference type="Proteomes" id="UP000294641">
    <property type="component" value="Unassembled WGS sequence"/>
</dbReference>
<proteinExistence type="predicted"/>
<dbReference type="GO" id="GO:0005886">
    <property type="term" value="C:plasma membrane"/>
    <property type="evidence" value="ECO:0007669"/>
    <property type="project" value="TreeGrafter"/>
</dbReference>
<protein>
    <submittedName>
        <fullName evidence="1">Sensor protein KdpD</fullName>
    </submittedName>
</protein>
<evidence type="ECO:0000313" key="4">
    <source>
        <dbReference type="Proteomes" id="UP000294641"/>
    </source>
</evidence>
<keyword evidence="4" id="KW-1185">Reference proteome</keyword>
<dbReference type="Proteomes" id="UP000254330">
    <property type="component" value="Unassembled WGS sequence"/>
</dbReference>
<dbReference type="InterPro" id="IPR052023">
    <property type="entry name" value="Histidine_kinase_KdpD"/>
</dbReference>
<sequence>MKSHGRMDESILVCVYYGPNSERLIRRGHKIANMLDCPLYVLNISRQSADEFDSSQQADLLHWQSLVEELGIDEFILKSNEDRPTQQVVAEVCNDLNITQVVIGQTAQNRWEEITKGSFINQLLKAIPYVDIHVVSVERQVMAKDDMYEKAIRAFLVDDAGVYRIYFDLPEKFLYEGLFFKELGTDFDNGRFKFMYEGKSYEIEVNDGYIHDDETIRQLNL</sequence>
<organism evidence="1 3">
    <name type="scientific">Kurthia zopfii</name>
    <dbReference type="NCBI Taxonomy" id="1650"/>
    <lineage>
        <taxon>Bacteria</taxon>
        <taxon>Bacillati</taxon>
        <taxon>Bacillota</taxon>
        <taxon>Bacilli</taxon>
        <taxon>Bacillales</taxon>
        <taxon>Caryophanaceae</taxon>
        <taxon>Kurthia</taxon>
    </lineage>
</organism>
<dbReference type="EMBL" id="SNZG01000019">
    <property type="protein sequence ID" value="TDR37772.1"/>
    <property type="molecule type" value="Genomic_DNA"/>
</dbReference>
<dbReference type="GO" id="GO:0000155">
    <property type="term" value="F:phosphorelay sensor kinase activity"/>
    <property type="evidence" value="ECO:0007669"/>
    <property type="project" value="TreeGrafter"/>
</dbReference>
<reference evidence="1 3" key="1">
    <citation type="submission" date="2018-06" db="EMBL/GenBank/DDBJ databases">
        <authorList>
            <consortium name="Pathogen Informatics"/>
            <person name="Doyle S."/>
        </authorList>
    </citation>
    <scope>NUCLEOTIDE SEQUENCE [LARGE SCALE GENOMIC DNA]</scope>
    <source>
        <strain evidence="1 3">NCTC10597</strain>
    </source>
</reference>
<evidence type="ECO:0000313" key="1">
    <source>
        <dbReference type="EMBL" id="STX08448.1"/>
    </source>
</evidence>
<gene>
    <name evidence="2" type="ORF">DFR61_1198</name>
    <name evidence="1" type="ORF">NCTC10597_00107</name>
</gene>
<comment type="caution">
    <text evidence="1">The sequence shown here is derived from an EMBL/GenBank/DDBJ whole genome shotgun (WGS) entry which is preliminary data.</text>
</comment>
<dbReference type="PANTHER" id="PTHR45569">
    <property type="entry name" value="SENSOR PROTEIN KDPD"/>
    <property type="match status" value="1"/>
</dbReference>
<evidence type="ECO:0000313" key="3">
    <source>
        <dbReference type="Proteomes" id="UP000254330"/>
    </source>
</evidence>
<evidence type="ECO:0000313" key="2">
    <source>
        <dbReference type="EMBL" id="TDR37772.1"/>
    </source>
</evidence>
<dbReference type="PANTHER" id="PTHR45569:SF1">
    <property type="entry name" value="SENSOR PROTEIN KDPD"/>
    <property type="match status" value="1"/>
</dbReference>
<dbReference type="Gene3D" id="3.40.50.620">
    <property type="entry name" value="HUPs"/>
    <property type="match status" value="1"/>
</dbReference>
<dbReference type="SUPFAM" id="SSF52402">
    <property type="entry name" value="Adenine nucleotide alpha hydrolases-like"/>
    <property type="match status" value="1"/>
</dbReference>
<dbReference type="CDD" id="cd01987">
    <property type="entry name" value="USP_KdpD-like"/>
    <property type="match status" value="1"/>
</dbReference>
<dbReference type="InterPro" id="IPR014729">
    <property type="entry name" value="Rossmann-like_a/b/a_fold"/>
</dbReference>
<dbReference type="AlphaFoldDB" id="A0A8B4Q5E2"/>
<name>A0A8B4Q5E2_9BACL</name>
<reference evidence="2 4" key="2">
    <citation type="submission" date="2019-03" db="EMBL/GenBank/DDBJ databases">
        <title>Genomic Encyclopedia of Type Strains, Phase IV (KMG-IV): sequencing the most valuable type-strain genomes for metagenomic binning, comparative biology and taxonomic classification.</title>
        <authorList>
            <person name="Goeker M."/>
        </authorList>
    </citation>
    <scope>NUCLEOTIDE SEQUENCE [LARGE SCALE GENOMIC DNA]</scope>
    <source>
        <strain evidence="2 4">DSM 20580</strain>
    </source>
</reference>
<accession>A0A8B4Q5E2</accession>